<evidence type="ECO:0000313" key="12">
    <source>
        <dbReference type="EMBL" id="SCV99657.1"/>
    </source>
</evidence>
<evidence type="ECO:0000256" key="1">
    <source>
        <dbReference type="ARBA" id="ARBA00004323"/>
    </source>
</evidence>
<dbReference type="Pfam" id="PF04488">
    <property type="entry name" value="Gly_transf_sug"/>
    <property type="match status" value="1"/>
</dbReference>
<dbReference type="EMBL" id="LT598487">
    <property type="protein sequence ID" value="SCV99657.1"/>
    <property type="molecule type" value="Genomic_DNA"/>
</dbReference>
<dbReference type="InterPro" id="IPR039367">
    <property type="entry name" value="Och1-like"/>
</dbReference>
<dbReference type="InterPro" id="IPR007577">
    <property type="entry name" value="GlycoTrfase_DXD_sugar-bd_CS"/>
</dbReference>
<feature type="coiled-coil region" evidence="10">
    <location>
        <begin position="70"/>
        <end position="104"/>
    </location>
</feature>
<keyword evidence="6" id="KW-0735">Signal-anchor</keyword>
<dbReference type="PANTHER" id="PTHR31834">
    <property type="entry name" value="INITIATION-SPECIFIC ALPHA-1,6-MANNOSYLTRANSFERASE"/>
    <property type="match status" value="1"/>
</dbReference>
<evidence type="ECO:0000256" key="2">
    <source>
        <dbReference type="ARBA" id="ARBA00009003"/>
    </source>
</evidence>
<dbReference type="GO" id="GO:0000136">
    <property type="term" value="C:mannan polymerase complex"/>
    <property type="evidence" value="ECO:0007669"/>
    <property type="project" value="TreeGrafter"/>
</dbReference>
<evidence type="ECO:0000256" key="7">
    <source>
        <dbReference type="ARBA" id="ARBA00022989"/>
    </source>
</evidence>
<comment type="similarity">
    <text evidence="2">Belongs to the glycosyltransferase 32 family.</text>
</comment>
<keyword evidence="9 11" id="KW-0472">Membrane</keyword>
<dbReference type="GO" id="GO:0006487">
    <property type="term" value="P:protein N-linked glycosylation"/>
    <property type="evidence" value="ECO:0007669"/>
    <property type="project" value="TreeGrafter"/>
</dbReference>
<dbReference type="Gene3D" id="3.90.550.20">
    <property type="match status" value="1"/>
</dbReference>
<dbReference type="STRING" id="4955.A0A1G4M743"/>
<keyword evidence="3" id="KW-0328">Glycosyltransferase</keyword>
<protein>
    <submittedName>
        <fullName evidence="12">LAFE_0A08020g1_1</fullName>
    </submittedName>
</protein>
<dbReference type="FunFam" id="3.90.550.20:FF:000002">
    <property type="entry name" value="Initiation-specific alpha-1,6-mannosyltransferase"/>
    <property type="match status" value="1"/>
</dbReference>
<sequence>MAKARRVNWKRYVFGIIPVLVSVIFIWRLLTTSDSNNLQAILQNLPKEISQTLDSASSHKQDDAILEKFEKLTQELLKKQDEQLKTFERERKILEKRIQQLKQPPAHATLREKLAQVFEYGTTKRFPAFIWQTWPYSDLDERMDRTLQSYERSWGDKNPGFVHEIVNDDAVAALVHYLYSGVPEVIEAYDALPSPNLRADFFKYLILLARGGVYADIDTDPLQPVPNWIPENVHPKEIGLIIGIENDAHNPDWRSNYVRRLQFGNWIIQAKPGHPVMREIVAKVTEVTLQHKKDGDLRMNLRNDMNIMKWTGSGIWTDVIFTYFNDYVQSGVLSKITWKEFHDLKVPKLVGDVLVFPQSSFSAPEKDAKEGEGNNKALHFARHMHMRSWKQAPKVAQDS</sequence>
<evidence type="ECO:0000256" key="9">
    <source>
        <dbReference type="ARBA" id="ARBA00023136"/>
    </source>
</evidence>
<keyword evidence="7 11" id="KW-1133">Transmembrane helix</keyword>
<feature type="transmembrane region" description="Helical" evidence="11">
    <location>
        <begin position="12"/>
        <end position="30"/>
    </location>
</feature>
<keyword evidence="13" id="KW-1185">Reference proteome</keyword>
<evidence type="ECO:0000313" key="13">
    <source>
        <dbReference type="Proteomes" id="UP000190831"/>
    </source>
</evidence>
<keyword evidence="4" id="KW-0808">Transferase</keyword>
<keyword evidence="10" id="KW-0175">Coiled coil</keyword>
<dbReference type="GO" id="GO:0000009">
    <property type="term" value="F:alpha-1,6-mannosyltransferase activity"/>
    <property type="evidence" value="ECO:0007669"/>
    <property type="project" value="InterPro"/>
</dbReference>
<accession>A0A1G4M743</accession>
<dbReference type="OrthoDB" id="411251at2759"/>
<evidence type="ECO:0000256" key="6">
    <source>
        <dbReference type="ARBA" id="ARBA00022968"/>
    </source>
</evidence>
<organism evidence="12 13">
    <name type="scientific">Lachancea fermentati</name>
    <name type="common">Zygosaccharomyces fermentati</name>
    <dbReference type="NCBI Taxonomy" id="4955"/>
    <lineage>
        <taxon>Eukaryota</taxon>
        <taxon>Fungi</taxon>
        <taxon>Dikarya</taxon>
        <taxon>Ascomycota</taxon>
        <taxon>Saccharomycotina</taxon>
        <taxon>Saccharomycetes</taxon>
        <taxon>Saccharomycetales</taxon>
        <taxon>Saccharomycetaceae</taxon>
        <taxon>Lachancea</taxon>
    </lineage>
</organism>
<reference evidence="12 13" key="1">
    <citation type="submission" date="2016-03" db="EMBL/GenBank/DDBJ databases">
        <authorList>
            <person name="Devillers H."/>
        </authorList>
    </citation>
    <scope>NUCLEOTIDE SEQUENCE [LARGE SCALE GENOMIC DNA]</scope>
    <source>
        <strain evidence="12">CBS 6772</strain>
    </source>
</reference>
<evidence type="ECO:0000256" key="3">
    <source>
        <dbReference type="ARBA" id="ARBA00022676"/>
    </source>
</evidence>
<dbReference type="OMA" id="WIPENVS"/>
<keyword evidence="5 11" id="KW-0812">Transmembrane</keyword>
<evidence type="ECO:0000256" key="11">
    <source>
        <dbReference type="SAM" id="Phobius"/>
    </source>
</evidence>
<evidence type="ECO:0000256" key="5">
    <source>
        <dbReference type="ARBA" id="ARBA00022692"/>
    </source>
</evidence>
<proteinExistence type="inferred from homology"/>
<evidence type="ECO:0000256" key="4">
    <source>
        <dbReference type="ARBA" id="ARBA00022679"/>
    </source>
</evidence>
<evidence type="ECO:0000256" key="8">
    <source>
        <dbReference type="ARBA" id="ARBA00023034"/>
    </source>
</evidence>
<keyword evidence="8" id="KW-0333">Golgi apparatus</keyword>
<dbReference type="AlphaFoldDB" id="A0A1G4M743"/>
<comment type="subcellular location">
    <subcellularLocation>
        <location evidence="1">Golgi apparatus membrane</location>
        <topology evidence="1">Single-pass type II membrane protein</topology>
    </subcellularLocation>
</comment>
<evidence type="ECO:0000256" key="10">
    <source>
        <dbReference type="SAM" id="Coils"/>
    </source>
</evidence>
<name>A0A1G4M743_LACFM</name>
<gene>
    <name evidence="12" type="ORF">LAFE_0A08020G</name>
</gene>
<dbReference type="PANTHER" id="PTHR31834:SF11">
    <property type="entry name" value="GLYCOSYLTRANSFERASE HOC1-RELATED"/>
    <property type="match status" value="1"/>
</dbReference>
<dbReference type="InterPro" id="IPR029044">
    <property type="entry name" value="Nucleotide-diphossugar_trans"/>
</dbReference>
<dbReference type="SUPFAM" id="SSF53448">
    <property type="entry name" value="Nucleotide-diphospho-sugar transferases"/>
    <property type="match status" value="1"/>
</dbReference>
<dbReference type="Proteomes" id="UP000190831">
    <property type="component" value="Chromosome A"/>
</dbReference>